<dbReference type="PROSITE" id="PS50975">
    <property type="entry name" value="ATP_GRASP"/>
    <property type="match status" value="1"/>
</dbReference>
<evidence type="ECO:0000259" key="2">
    <source>
        <dbReference type="PROSITE" id="PS50975"/>
    </source>
</evidence>
<proteinExistence type="predicted"/>
<protein>
    <recommendedName>
        <fullName evidence="2">ATP-grasp domain-containing protein</fullName>
    </recommendedName>
</protein>
<keyword evidence="1" id="KW-0067">ATP-binding</keyword>
<sequence>MPTLWLGNACAEHMVDRVDLFSEEDRRGLLFTMKRLVWLLRDGDALVLPRPVSRDFLQHVARHTGLDLSSIRLVSPDADLLTQDQLHSAEVLGPLRGLVTPEWEFRPYMYDRGAVTFARALGVRPADRPDFLAEGGAELFNSKVVFRALAAGAGFSVPAGMPCRTTHDLTHSVTRLLSRGGSVIVKRDRAVSGHGNVVVTMDPDLEVTGAMTTIRPTDPRDLDEVLAFAGLTDSHAPLGEVVVEEFLPGCRSVYVEVLCPEDGEPTVVNSGRLRSAQDPPVLVGLELPLTSVPPHVWRELSEESLRMARLMRQWGYTGLANIDAVISPAGEIWFNEVNARLGGSTHLHHIAETLAGPDRSDGHVLLSRFGVVTPPLPILLGELEANALAWDPATGQGIVISSDDTDISGTVEYVVLAPTRDRALALEAGLEKVLANARPGGGV</sequence>
<dbReference type="GO" id="GO:0046872">
    <property type="term" value="F:metal ion binding"/>
    <property type="evidence" value="ECO:0007669"/>
    <property type="project" value="InterPro"/>
</dbReference>
<dbReference type="RefSeq" id="WP_087767288.1">
    <property type="nucleotide sequence ID" value="NZ_CP086102.1"/>
</dbReference>
<dbReference type="InterPro" id="IPR041356">
    <property type="entry name" value="PGM1_C"/>
</dbReference>
<dbReference type="Gene3D" id="3.30.470.20">
    <property type="entry name" value="ATP-grasp fold, B domain"/>
    <property type="match status" value="1"/>
</dbReference>
<dbReference type="Proteomes" id="UP000470951">
    <property type="component" value="Unassembled WGS sequence"/>
</dbReference>
<evidence type="ECO:0000256" key="1">
    <source>
        <dbReference type="PROSITE-ProRule" id="PRU00409"/>
    </source>
</evidence>
<dbReference type="InterPro" id="IPR011761">
    <property type="entry name" value="ATP-grasp"/>
</dbReference>
<dbReference type="InterPro" id="IPR040754">
    <property type="entry name" value="PreAtp-grasp"/>
</dbReference>
<accession>A0A7K3RBV8</accession>
<dbReference type="GO" id="GO:0005524">
    <property type="term" value="F:ATP binding"/>
    <property type="evidence" value="ECO:0007669"/>
    <property type="project" value="UniProtKB-UniRule"/>
</dbReference>
<dbReference type="Pfam" id="PF18604">
    <property type="entry name" value="PreAtp-grasp"/>
    <property type="match status" value="1"/>
</dbReference>
<dbReference type="SUPFAM" id="SSF56059">
    <property type="entry name" value="Glutathione synthetase ATP-binding domain-like"/>
    <property type="match status" value="1"/>
</dbReference>
<keyword evidence="1" id="KW-0547">Nucleotide-binding</keyword>
<evidence type="ECO:0000313" key="3">
    <source>
        <dbReference type="EMBL" id="NEB99532.1"/>
    </source>
</evidence>
<name>A0A7K3RBV8_STRAQ</name>
<feature type="domain" description="ATP-grasp" evidence="2">
    <location>
        <begin position="147"/>
        <end position="368"/>
    </location>
</feature>
<dbReference type="AlphaFoldDB" id="A0A7K3RBV8"/>
<organism evidence="3 4">
    <name type="scientific">Streptomyces anulatus</name>
    <name type="common">Streptomyces chrysomallus</name>
    <dbReference type="NCBI Taxonomy" id="1892"/>
    <lineage>
        <taxon>Bacteria</taxon>
        <taxon>Bacillati</taxon>
        <taxon>Actinomycetota</taxon>
        <taxon>Actinomycetes</taxon>
        <taxon>Kitasatosporales</taxon>
        <taxon>Streptomycetaceae</taxon>
        <taxon>Streptomyces</taxon>
    </lineage>
</organism>
<reference evidence="3 4" key="1">
    <citation type="submission" date="2020-01" db="EMBL/GenBank/DDBJ databases">
        <title>Insect and environment-associated Actinomycetes.</title>
        <authorList>
            <person name="Currrie C."/>
            <person name="Chevrette M."/>
            <person name="Carlson C."/>
            <person name="Stubbendieck R."/>
            <person name="Wendt-Pienkowski E."/>
        </authorList>
    </citation>
    <scope>NUCLEOTIDE SEQUENCE [LARGE SCALE GENOMIC DNA]</scope>
    <source>
        <strain evidence="3 4">SID7903</strain>
    </source>
</reference>
<dbReference type="Pfam" id="PF18105">
    <property type="entry name" value="PGM1_C"/>
    <property type="match status" value="1"/>
</dbReference>
<evidence type="ECO:0000313" key="4">
    <source>
        <dbReference type="Proteomes" id="UP000470951"/>
    </source>
</evidence>
<dbReference type="EMBL" id="JAAGMS010000178">
    <property type="protein sequence ID" value="NEB99532.1"/>
    <property type="molecule type" value="Genomic_DNA"/>
</dbReference>
<comment type="caution">
    <text evidence="3">The sequence shown here is derived from an EMBL/GenBank/DDBJ whole genome shotgun (WGS) entry which is preliminary data.</text>
</comment>
<gene>
    <name evidence="3" type="ORF">G3I58_16340</name>
</gene>